<name>A0AA40AAF9_9PEZI</name>
<feature type="repeat" description="ANK" evidence="3">
    <location>
        <begin position="20"/>
        <end position="52"/>
    </location>
</feature>
<keyword evidence="5" id="KW-1185">Reference proteome</keyword>
<dbReference type="Pfam" id="PF12796">
    <property type="entry name" value="Ank_2"/>
    <property type="match status" value="1"/>
</dbReference>
<sequence>MSPDSDDIYWRRANQTSQQLGPTALESAAGTGSLKLVELLLDRGAELSPPADYEGDSALARACMREDLALVRLLLDRAASPNPVNPRSASPLSRAAAMGDLSVILLLRAAGAEVSIGAKNQNPLTAAAMNGRLDVVEYLLGLEKRESVFKDAIEKAEKALDGCHAEVVSRLKRFLEEQHPRKWSRMEKVS</sequence>
<dbReference type="PROSITE" id="PS50297">
    <property type="entry name" value="ANK_REP_REGION"/>
    <property type="match status" value="1"/>
</dbReference>
<dbReference type="SMART" id="SM00248">
    <property type="entry name" value="ANK"/>
    <property type="match status" value="4"/>
</dbReference>
<evidence type="ECO:0000256" key="3">
    <source>
        <dbReference type="PROSITE-ProRule" id="PRU00023"/>
    </source>
</evidence>
<dbReference type="SUPFAM" id="SSF48403">
    <property type="entry name" value="Ankyrin repeat"/>
    <property type="match status" value="1"/>
</dbReference>
<dbReference type="EMBL" id="JAUKUA010000005">
    <property type="protein sequence ID" value="KAK0712033.1"/>
    <property type="molecule type" value="Genomic_DNA"/>
</dbReference>
<protein>
    <submittedName>
        <fullName evidence="4">Ankyrin repeat-containing domain protein</fullName>
    </submittedName>
</protein>
<evidence type="ECO:0000256" key="2">
    <source>
        <dbReference type="ARBA" id="ARBA00023043"/>
    </source>
</evidence>
<proteinExistence type="predicted"/>
<evidence type="ECO:0000256" key="1">
    <source>
        <dbReference type="ARBA" id="ARBA00022737"/>
    </source>
</evidence>
<accession>A0AA40AAF9</accession>
<dbReference type="Proteomes" id="UP001172102">
    <property type="component" value="Unassembled WGS sequence"/>
</dbReference>
<reference evidence="4" key="1">
    <citation type="submission" date="2023-06" db="EMBL/GenBank/DDBJ databases">
        <title>Genome-scale phylogeny and comparative genomics of the fungal order Sordariales.</title>
        <authorList>
            <consortium name="Lawrence Berkeley National Laboratory"/>
            <person name="Hensen N."/>
            <person name="Bonometti L."/>
            <person name="Westerberg I."/>
            <person name="Brannstrom I.O."/>
            <person name="Guillou S."/>
            <person name="Cros-Aarteil S."/>
            <person name="Calhoun S."/>
            <person name="Haridas S."/>
            <person name="Kuo A."/>
            <person name="Mondo S."/>
            <person name="Pangilinan J."/>
            <person name="Riley R."/>
            <person name="Labutti K."/>
            <person name="Andreopoulos B."/>
            <person name="Lipzen A."/>
            <person name="Chen C."/>
            <person name="Yanf M."/>
            <person name="Daum C."/>
            <person name="Ng V."/>
            <person name="Clum A."/>
            <person name="Steindorff A."/>
            <person name="Ohm R."/>
            <person name="Martin F."/>
            <person name="Silar P."/>
            <person name="Natvig D."/>
            <person name="Lalanne C."/>
            <person name="Gautier V."/>
            <person name="Ament-Velasquez S.L."/>
            <person name="Kruys A."/>
            <person name="Hutchinson M.I."/>
            <person name="Powell A.J."/>
            <person name="Barry K."/>
            <person name="Miller A.N."/>
            <person name="Grigoriev I.V."/>
            <person name="Debuchy R."/>
            <person name="Gladieux P."/>
            <person name="Thoren M.H."/>
            <person name="Johannesson H."/>
        </authorList>
    </citation>
    <scope>NUCLEOTIDE SEQUENCE</scope>
    <source>
        <strain evidence="4">SMH4607-1</strain>
    </source>
</reference>
<gene>
    <name evidence="4" type="ORF">B0H67DRAFT_555910</name>
</gene>
<dbReference type="InterPro" id="IPR036770">
    <property type="entry name" value="Ankyrin_rpt-contain_sf"/>
</dbReference>
<keyword evidence="1" id="KW-0677">Repeat</keyword>
<dbReference type="PROSITE" id="PS50088">
    <property type="entry name" value="ANK_REPEAT"/>
    <property type="match status" value="2"/>
</dbReference>
<dbReference type="Gene3D" id="1.25.40.20">
    <property type="entry name" value="Ankyrin repeat-containing domain"/>
    <property type="match status" value="1"/>
</dbReference>
<comment type="caution">
    <text evidence="4">The sequence shown here is derived from an EMBL/GenBank/DDBJ whole genome shotgun (WGS) entry which is preliminary data.</text>
</comment>
<dbReference type="PANTHER" id="PTHR24198">
    <property type="entry name" value="ANKYRIN REPEAT AND PROTEIN KINASE DOMAIN-CONTAINING PROTEIN"/>
    <property type="match status" value="1"/>
</dbReference>
<dbReference type="PANTHER" id="PTHR24198:SF194">
    <property type="entry name" value="INVERSIN-A"/>
    <property type="match status" value="1"/>
</dbReference>
<organism evidence="4 5">
    <name type="scientific">Lasiosphaeris hirsuta</name>
    <dbReference type="NCBI Taxonomy" id="260670"/>
    <lineage>
        <taxon>Eukaryota</taxon>
        <taxon>Fungi</taxon>
        <taxon>Dikarya</taxon>
        <taxon>Ascomycota</taxon>
        <taxon>Pezizomycotina</taxon>
        <taxon>Sordariomycetes</taxon>
        <taxon>Sordariomycetidae</taxon>
        <taxon>Sordariales</taxon>
        <taxon>Lasiosphaeriaceae</taxon>
        <taxon>Lasiosphaeris</taxon>
    </lineage>
</organism>
<feature type="repeat" description="ANK" evidence="3">
    <location>
        <begin position="54"/>
        <end position="86"/>
    </location>
</feature>
<evidence type="ECO:0000313" key="4">
    <source>
        <dbReference type="EMBL" id="KAK0712033.1"/>
    </source>
</evidence>
<keyword evidence="2 3" id="KW-0040">ANK repeat</keyword>
<dbReference type="AlphaFoldDB" id="A0AA40AAF9"/>
<dbReference type="InterPro" id="IPR002110">
    <property type="entry name" value="Ankyrin_rpt"/>
</dbReference>
<evidence type="ECO:0000313" key="5">
    <source>
        <dbReference type="Proteomes" id="UP001172102"/>
    </source>
</evidence>
<dbReference type="Pfam" id="PF13637">
    <property type="entry name" value="Ank_4"/>
    <property type="match status" value="1"/>
</dbReference>